<feature type="region of interest" description="Disordered" evidence="1">
    <location>
        <begin position="1"/>
        <end position="46"/>
    </location>
</feature>
<dbReference type="PANTHER" id="PTHR42899:SF1">
    <property type="entry name" value="SPERMATOGENESIS-ASSOCIATED PROTEIN 20"/>
    <property type="match status" value="1"/>
</dbReference>
<dbReference type="CDD" id="cd02955">
    <property type="entry name" value="SSP411"/>
    <property type="match status" value="1"/>
</dbReference>
<proteinExistence type="predicted"/>
<dbReference type="STRING" id="759272.G0S0R5"/>
<dbReference type="RefSeq" id="XP_006691617.1">
    <property type="nucleotide sequence ID" value="XM_006691554.1"/>
</dbReference>
<accession>G0S0R5</accession>
<dbReference type="InterPro" id="IPR024705">
    <property type="entry name" value="Ssp411"/>
</dbReference>
<dbReference type="AlphaFoldDB" id="G0S0R5"/>
<dbReference type="PANTHER" id="PTHR42899">
    <property type="entry name" value="SPERMATOGENESIS-ASSOCIATED PROTEIN 20"/>
    <property type="match status" value="1"/>
</dbReference>
<evidence type="ECO:0000313" key="3">
    <source>
        <dbReference type="EMBL" id="EGS22625.1"/>
    </source>
</evidence>
<dbReference type="Gene3D" id="3.40.30.10">
    <property type="entry name" value="Glutaredoxin"/>
    <property type="match status" value="1"/>
</dbReference>
<sequence>MLKGRFEQHQSAEHSSQPVQPPAEETPQNTLPPLRNRAGESDSPYVRRHADTPVAWQLLDEATIERAKEENKPIFMHIGFLADHFCHLTTQDSFSNPAVAEFLNQSFIPILIDREERPDLDTIFQNYSEAVNATGGWPLNLFLTPDLYPIFGGTYWPGPGTEHSTLGSDRASESAIAGEPGEDSYGDFLAIAKKIHGFWVTQEERCRREAFEMLHKLQDFAQEGTFSTPVGSGSAASAAADNSDLDLDQLDEALTRIAKMFDPVYHGFGTPKFPNPARLSFLLRLAKFPTEVSDVIGEREVENGTAMALKTLRRIRDGGLHDHLGAGFMRFSVTKNWGLPHFEKMVCENALLLGVFLDAWLGYTAGPKGPSLQDEFADVVVEVADYLTGPIIRTPQGGFVTSEAADSYYRRGDKHMREGAYYLWTRREFDQVVGGSGTSSDDHALAVAAAYWNVLEDGNVPQENDPFDEFINQNVLCVNRDVVELSRQFGMPQAEIRRVVDDARAKLRAHREKERVRPERDEKVVVSTNGMVISALARTAAALKGVDDERAARYLKAAEQAASFIKEKLWDEKQTAGNPLRRFWYQRPSDTKAFADDYAFLIEGLLDLYTTTLDKKWADWAKQLQDAQIRLFYDPIVPATTGAQPSPRQAYSGGFYSNELAAISPTILRLKSGMDKSQPSTNAVAAANLFRLGALFASKEYTSLARETVNAFEAEVLQYPWLFVGLLASVVSMRLGVRVVKVKGKEDEAKLRRVWRAPRAEACVVVVQGVDGEELAGKVEGLRIE</sequence>
<dbReference type="PIRSF" id="PIRSF006402">
    <property type="entry name" value="UCP006402_thioredoxin"/>
    <property type="match status" value="1"/>
</dbReference>
<dbReference type="Pfam" id="PF03190">
    <property type="entry name" value="Thioredox_DsbH"/>
    <property type="match status" value="1"/>
</dbReference>
<dbReference type="InterPro" id="IPR012341">
    <property type="entry name" value="6hp_glycosidase-like_sf"/>
</dbReference>
<protein>
    <recommendedName>
        <fullName evidence="2">Spermatogenesis-associated protein 20-like TRX domain-containing protein</fullName>
    </recommendedName>
</protein>
<evidence type="ECO:0000313" key="4">
    <source>
        <dbReference type="Proteomes" id="UP000008066"/>
    </source>
</evidence>
<dbReference type="GeneID" id="18255135"/>
<dbReference type="EMBL" id="GL988039">
    <property type="protein sequence ID" value="EGS22625.1"/>
    <property type="molecule type" value="Genomic_DNA"/>
</dbReference>
<dbReference type="InterPro" id="IPR036249">
    <property type="entry name" value="Thioredoxin-like_sf"/>
</dbReference>
<dbReference type="Proteomes" id="UP000008066">
    <property type="component" value="Unassembled WGS sequence"/>
</dbReference>
<keyword evidence="4" id="KW-1185">Reference proteome</keyword>
<dbReference type="OrthoDB" id="1923667at2759"/>
<dbReference type="InterPro" id="IPR008928">
    <property type="entry name" value="6-hairpin_glycosidase_sf"/>
</dbReference>
<evidence type="ECO:0000259" key="2">
    <source>
        <dbReference type="Pfam" id="PF03190"/>
    </source>
</evidence>
<feature type="compositionally biased region" description="Basic and acidic residues" evidence="1">
    <location>
        <begin position="1"/>
        <end position="12"/>
    </location>
</feature>
<dbReference type="KEGG" id="cthr:CTHT_0010970"/>
<dbReference type="InterPro" id="IPR004879">
    <property type="entry name" value="Ssp411-like_TRX"/>
</dbReference>
<dbReference type="GO" id="GO:0005975">
    <property type="term" value="P:carbohydrate metabolic process"/>
    <property type="evidence" value="ECO:0007669"/>
    <property type="project" value="InterPro"/>
</dbReference>
<dbReference type="HOGENOM" id="CLU_014051_1_1_1"/>
<feature type="domain" description="Spermatogenesis-associated protein 20-like TRX" evidence="2">
    <location>
        <begin position="36"/>
        <end position="159"/>
    </location>
</feature>
<dbReference type="SUPFAM" id="SSF52833">
    <property type="entry name" value="Thioredoxin-like"/>
    <property type="match status" value="1"/>
</dbReference>
<name>G0S0R5_CHATD</name>
<dbReference type="SUPFAM" id="SSF48208">
    <property type="entry name" value="Six-hairpin glycosidases"/>
    <property type="match status" value="1"/>
</dbReference>
<dbReference type="Gene3D" id="1.50.10.10">
    <property type="match status" value="1"/>
</dbReference>
<evidence type="ECO:0000256" key="1">
    <source>
        <dbReference type="SAM" id="MobiDB-lite"/>
    </source>
</evidence>
<organism evidence="4">
    <name type="scientific">Chaetomium thermophilum (strain DSM 1495 / CBS 144.50 / IMI 039719)</name>
    <name type="common">Thermochaetoides thermophila</name>
    <dbReference type="NCBI Taxonomy" id="759272"/>
    <lineage>
        <taxon>Eukaryota</taxon>
        <taxon>Fungi</taxon>
        <taxon>Dikarya</taxon>
        <taxon>Ascomycota</taxon>
        <taxon>Pezizomycotina</taxon>
        <taxon>Sordariomycetes</taxon>
        <taxon>Sordariomycetidae</taxon>
        <taxon>Sordariales</taxon>
        <taxon>Chaetomiaceae</taxon>
        <taxon>Thermochaetoides</taxon>
    </lineage>
</organism>
<dbReference type="GO" id="GO:0003824">
    <property type="term" value="F:catalytic activity"/>
    <property type="evidence" value="ECO:0007669"/>
    <property type="project" value="UniProtKB-ARBA"/>
</dbReference>
<dbReference type="OMA" id="PFYFGTY"/>
<dbReference type="eggNOG" id="KOG2244">
    <property type="taxonomic scope" value="Eukaryota"/>
</dbReference>
<gene>
    <name evidence="3" type="ORF">CTHT_0010970</name>
</gene>
<reference evidence="3 4" key="1">
    <citation type="journal article" date="2011" name="Cell">
        <title>Insight into structure and assembly of the nuclear pore complex by utilizing the genome of a eukaryotic thermophile.</title>
        <authorList>
            <person name="Amlacher S."/>
            <person name="Sarges P."/>
            <person name="Flemming D."/>
            <person name="van Noort V."/>
            <person name="Kunze R."/>
            <person name="Devos D.P."/>
            <person name="Arumugam M."/>
            <person name="Bork P."/>
            <person name="Hurt E."/>
        </authorList>
    </citation>
    <scope>NUCLEOTIDE SEQUENCE [LARGE SCALE GENOMIC DNA]</scope>
    <source>
        <strain evidence="4">DSM 1495 / CBS 144.50 / IMI 039719</strain>
    </source>
</reference>